<keyword evidence="3" id="KW-0813">Transport</keyword>
<dbReference type="AlphaFoldDB" id="A0A370GE85"/>
<dbReference type="RefSeq" id="WP_114746072.1">
    <property type="nucleotide sequence ID" value="NZ_QQAY01000008.1"/>
</dbReference>
<sequence>MQPVPESRKISASIVFFTVSSIQIGVGVLGFQRIIAKIAGYDGWMSIIIAGIATHGVMYVIYKICEKGDGDIIHAQHFVFGKWLGSLLNLFFAFYFSLASITVVRTFLEVIQVWMFPTLSNFWFSLFFLLLVLYIINGGFRTVAGVAFFGTVLPSYLLLPFLMAIPHSDYRNLLPIFDSSILDILKGAHSMSLTYLGYESLLIYYPFIKEPGKSKKFAHFGLFSTTLVYLYTALITFGYFSQGQLQKTIWATLSLWKIVELPFVERFEYIGIGNWCLIIMPNICISLWCASRIIKKTFPISQKWSVIILSAACLLVVTLFNTRLQVNTLNDIMGKIGFYLNFIYLPLLLILLLIVRKVKKKHET</sequence>
<feature type="transmembrane region" description="Helical" evidence="8">
    <location>
        <begin position="217"/>
        <end position="240"/>
    </location>
</feature>
<gene>
    <name evidence="9" type="ORF">DFR59_10859</name>
</gene>
<feature type="transmembrane region" description="Helical" evidence="8">
    <location>
        <begin position="184"/>
        <end position="205"/>
    </location>
</feature>
<protein>
    <submittedName>
        <fullName evidence="9">Spore germination protein (Amino acid permease)</fullName>
    </submittedName>
</protein>
<dbReference type="Pfam" id="PF03845">
    <property type="entry name" value="Spore_permease"/>
    <property type="match status" value="1"/>
</dbReference>
<feature type="transmembrane region" description="Helical" evidence="8">
    <location>
        <begin position="43"/>
        <end position="62"/>
    </location>
</feature>
<dbReference type="EMBL" id="QQAY01000008">
    <property type="protein sequence ID" value="RDI41409.1"/>
    <property type="molecule type" value="Genomic_DNA"/>
</dbReference>
<comment type="subcellular location">
    <subcellularLocation>
        <location evidence="1">Membrane</location>
        <topology evidence="1">Multi-pass membrane protein</topology>
    </subcellularLocation>
</comment>
<dbReference type="GO" id="GO:0009847">
    <property type="term" value="P:spore germination"/>
    <property type="evidence" value="ECO:0007669"/>
    <property type="project" value="InterPro"/>
</dbReference>
<keyword evidence="6 8" id="KW-1133">Transmembrane helix</keyword>
<name>A0A370GE85_9BACI</name>
<comment type="caution">
    <text evidence="9">The sequence shown here is derived from an EMBL/GenBank/DDBJ whole genome shotgun (WGS) entry which is preliminary data.</text>
</comment>
<feature type="transmembrane region" description="Helical" evidence="8">
    <location>
        <begin position="306"/>
        <end position="324"/>
    </location>
</feature>
<evidence type="ECO:0000256" key="7">
    <source>
        <dbReference type="ARBA" id="ARBA00023136"/>
    </source>
</evidence>
<keyword evidence="7 8" id="KW-0472">Membrane</keyword>
<feature type="transmembrane region" description="Helical" evidence="8">
    <location>
        <begin position="12"/>
        <end position="31"/>
    </location>
</feature>
<comment type="similarity">
    <text evidence="2">Belongs to the amino acid-polyamine-organocation (APC) superfamily. Spore germination protein (SGP) (TC 2.A.3.9) family.</text>
</comment>
<keyword evidence="4" id="KW-0309">Germination</keyword>
<evidence type="ECO:0000313" key="9">
    <source>
        <dbReference type="EMBL" id="RDI41409.1"/>
    </source>
</evidence>
<keyword evidence="5 8" id="KW-0812">Transmembrane</keyword>
<feature type="transmembrane region" description="Helical" evidence="8">
    <location>
        <begin position="272"/>
        <end position="294"/>
    </location>
</feature>
<dbReference type="InterPro" id="IPR004761">
    <property type="entry name" value="Spore_GerAB"/>
</dbReference>
<proteinExistence type="inferred from homology"/>
<feature type="transmembrane region" description="Helical" evidence="8">
    <location>
        <begin position="114"/>
        <end position="136"/>
    </location>
</feature>
<dbReference type="NCBIfam" id="TIGR00912">
    <property type="entry name" value="2A0309"/>
    <property type="match status" value="1"/>
</dbReference>
<evidence type="ECO:0000256" key="4">
    <source>
        <dbReference type="ARBA" id="ARBA00022544"/>
    </source>
</evidence>
<dbReference type="OrthoDB" id="2380240at2"/>
<evidence type="ECO:0000256" key="3">
    <source>
        <dbReference type="ARBA" id="ARBA00022448"/>
    </source>
</evidence>
<dbReference type="Gene3D" id="1.20.1740.10">
    <property type="entry name" value="Amino acid/polyamine transporter I"/>
    <property type="match status" value="1"/>
</dbReference>
<evidence type="ECO:0000256" key="8">
    <source>
        <dbReference type="SAM" id="Phobius"/>
    </source>
</evidence>
<evidence type="ECO:0000256" key="5">
    <source>
        <dbReference type="ARBA" id="ARBA00022692"/>
    </source>
</evidence>
<evidence type="ECO:0000256" key="2">
    <source>
        <dbReference type="ARBA" id="ARBA00007998"/>
    </source>
</evidence>
<dbReference type="GO" id="GO:0016020">
    <property type="term" value="C:membrane"/>
    <property type="evidence" value="ECO:0007669"/>
    <property type="project" value="UniProtKB-SubCell"/>
</dbReference>
<organism evidence="9 10">
    <name type="scientific">Falsibacillus pallidus</name>
    <dbReference type="NCBI Taxonomy" id="493781"/>
    <lineage>
        <taxon>Bacteria</taxon>
        <taxon>Bacillati</taxon>
        <taxon>Bacillota</taxon>
        <taxon>Bacilli</taxon>
        <taxon>Bacillales</taxon>
        <taxon>Bacillaceae</taxon>
        <taxon>Falsibacillus</taxon>
    </lineage>
</organism>
<accession>A0A370GE85</accession>
<keyword evidence="10" id="KW-1185">Reference proteome</keyword>
<feature type="transmembrane region" description="Helical" evidence="8">
    <location>
        <begin position="143"/>
        <end position="164"/>
    </location>
</feature>
<evidence type="ECO:0000313" key="10">
    <source>
        <dbReference type="Proteomes" id="UP000255326"/>
    </source>
</evidence>
<feature type="transmembrane region" description="Helical" evidence="8">
    <location>
        <begin position="336"/>
        <end position="355"/>
    </location>
</feature>
<dbReference type="Proteomes" id="UP000255326">
    <property type="component" value="Unassembled WGS sequence"/>
</dbReference>
<dbReference type="PANTHER" id="PTHR34975:SF2">
    <property type="entry name" value="SPORE GERMINATION PROTEIN A2"/>
    <property type="match status" value="1"/>
</dbReference>
<reference evidence="9 10" key="1">
    <citation type="submission" date="2018-07" db="EMBL/GenBank/DDBJ databases">
        <title>Genomic Encyclopedia of Type Strains, Phase IV (KMG-IV): sequencing the most valuable type-strain genomes for metagenomic binning, comparative biology and taxonomic classification.</title>
        <authorList>
            <person name="Goeker M."/>
        </authorList>
    </citation>
    <scope>NUCLEOTIDE SEQUENCE [LARGE SCALE GENOMIC DNA]</scope>
    <source>
        <strain evidence="9 10">DSM 25281</strain>
    </source>
</reference>
<feature type="transmembrane region" description="Helical" evidence="8">
    <location>
        <begin position="83"/>
        <end position="108"/>
    </location>
</feature>
<evidence type="ECO:0000256" key="1">
    <source>
        <dbReference type="ARBA" id="ARBA00004141"/>
    </source>
</evidence>
<evidence type="ECO:0000256" key="6">
    <source>
        <dbReference type="ARBA" id="ARBA00022989"/>
    </source>
</evidence>
<dbReference type="PANTHER" id="PTHR34975">
    <property type="entry name" value="SPORE GERMINATION PROTEIN A2"/>
    <property type="match status" value="1"/>
</dbReference>